<evidence type="ECO:0000313" key="4">
    <source>
        <dbReference type="EMBL" id="SDD56209.1"/>
    </source>
</evidence>
<dbReference type="PANTHER" id="PTHR43046">
    <property type="entry name" value="GDP-MANNOSE MANNOSYL HYDROLASE"/>
    <property type="match status" value="1"/>
</dbReference>
<evidence type="ECO:0000313" key="5">
    <source>
        <dbReference type="Proteomes" id="UP000199417"/>
    </source>
</evidence>
<dbReference type="Gene3D" id="3.90.79.10">
    <property type="entry name" value="Nucleoside Triphosphate Pyrophosphohydrolase"/>
    <property type="match status" value="1"/>
</dbReference>
<dbReference type="AlphaFoldDB" id="A0A1G6VRN7"/>
<proteinExistence type="predicted"/>
<dbReference type="PANTHER" id="PTHR43046:SF2">
    <property type="entry name" value="8-OXO-DGTP DIPHOSPHATASE-RELATED"/>
    <property type="match status" value="1"/>
</dbReference>
<organism evidence="4 5">
    <name type="scientific">Rhodococcus tukisamuensis</name>
    <dbReference type="NCBI Taxonomy" id="168276"/>
    <lineage>
        <taxon>Bacteria</taxon>
        <taxon>Bacillati</taxon>
        <taxon>Actinomycetota</taxon>
        <taxon>Actinomycetes</taxon>
        <taxon>Mycobacteriales</taxon>
        <taxon>Nocardiaceae</taxon>
        <taxon>Rhodococcus</taxon>
    </lineage>
</organism>
<dbReference type="CDD" id="cd18877">
    <property type="entry name" value="NUDIX_Hydrolase"/>
    <property type="match status" value="1"/>
</dbReference>
<sequence length="297" mass="31591">MRGDGDGWAKSEDGSRQWGRFGAAGLLLRAPAPGGGSAVLLQHRAQWSHQGGTWALPGGARDSHESTTRAAVREAEEEAGIAGSALRVRAERVTAQAGSGWTYTTVIADAETTLPTVPNGESTELRWVPEADVENLPLHPGFEASWPSLRAVPVRLLLDTANVLGSRPNGWWRDRVGATGELLAELARTLPRTFELPDGGFGWLPRIEAVLEGQARVVAEVGDRVPVHVATGSGDDTLASLAGAEPFADQAVERVRSLLAGDEQQLTAVVTADRGLRDRLPETVVRLSPSTVLGWLD</sequence>
<name>A0A1G6VRN7_9NOCA</name>
<evidence type="ECO:0000259" key="3">
    <source>
        <dbReference type="PROSITE" id="PS51462"/>
    </source>
</evidence>
<dbReference type="SUPFAM" id="SSF55811">
    <property type="entry name" value="Nudix"/>
    <property type="match status" value="1"/>
</dbReference>
<accession>A0A1G6VRN7</accession>
<dbReference type="InterPro" id="IPR015797">
    <property type="entry name" value="NUDIX_hydrolase-like_dom_sf"/>
</dbReference>
<dbReference type="Proteomes" id="UP000199417">
    <property type="component" value="Unassembled WGS sequence"/>
</dbReference>
<evidence type="ECO:0000256" key="1">
    <source>
        <dbReference type="ARBA" id="ARBA00001946"/>
    </source>
</evidence>
<dbReference type="STRING" id="168276.SAMN05444580_105106"/>
<keyword evidence="5" id="KW-1185">Reference proteome</keyword>
<dbReference type="PROSITE" id="PS00893">
    <property type="entry name" value="NUDIX_BOX"/>
    <property type="match status" value="1"/>
</dbReference>
<protein>
    <submittedName>
        <fullName evidence="4">8-oxo-dGTP diphosphatase</fullName>
    </submittedName>
</protein>
<dbReference type="InterPro" id="IPR000086">
    <property type="entry name" value="NUDIX_hydrolase_dom"/>
</dbReference>
<dbReference type="GO" id="GO:0016787">
    <property type="term" value="F:hydrolase activity"/>
    <property type="evidence" value="ECO:0007669"/>
    <property type="project" value="UniProtKB-KW"/>
</dbReference>
<evidence type="ECO:0000256" key="2">
    <source>
        <dbReference type="ARBA" id="ARBA00022801"/>
    </source>
</evidence>
<dbReference type="EMBL" id="FNAB01000005">
    <property type="protein sequence ID" value="SDD56209.1"/>
    <property type="molecule type" value="Genomic_DNA"/>
</dbReference>
<feature type="domain" description="Nudix hydrolase" evidence="3">
    <location>
        <begin position="19"/>
        <end position="151"/>
    </location>
</feature>
<dbReference type="RefSeq" id="WP_072846189.1">
    <property type="nucleotide sequence ID" value="NZ_FNAB01000005.1"/>
</dbReference>
<gene>
    <name evidence="4" type="ORF">SAMN05444580_105106</name>
</gene>
<dbReference type="PROSITE" id="PS51462">
    <property type="entry name" value="NUDIX"/>
    <property type="match status" value="1"/>
</dbReference>
<comment type="cofactor">
    <cofactor evidence="1">
        <name>Mg(2+)</name>
        <dbReference type="ChEBI" id="CHEBI:18420"/>
    </cofactor>
</comment>
<dbReference type="InterPro" id="IPR020084">
    <property type="entry name" value="NUDIX_hydrolase_CS"/>
</dbReference>
<dbReference type="Pfam" id="PF00293">
    <property type="entry name" value="NUDIX"/>
    <property type="match status" value="1"/>
</dbReference>
<keyword evidence="2" id="KW-0378">Hydrolase</keyword>
<reference evidence="4 5" key="1">
    <citation type="submission" date="2016-10" db="EMBL/GenBank/DDBJ databases">
        <authorList>
            <person name="de Groot N.N."/>
        </authorList>
    </citation>
    <scope>NUCLEOTIDE SEQUENCE [LARGE SCALE GENOMIC DNA]</scope>
    <source>
        <strain evidence="4 5">JCM 11308</strain>
    </source>
</reference>